<dbReference type="GO" id="GO:0005886">
    <property type="term" value="C:plasma membrane"/>
    <property type="evidence" value="ECO:0007669"/>
    <property type="project" value="TreeGrafter"/>
</dbReference>
<evidence type="ECO:0000256" key="1">
    <source>
        <dbReference type="ARBA" id="ARBA00004167"/>
    </source>
</evidence>
<proteinExistence type="predicted"/>
<keyword evidence="5" id="KW-0472">Membrane</keyword>
<evidence type="ECO:0000313" key="9">
    <source>
        <dbReference type="EMBL" id="CAH1786078.1"/>
    </source>
</evidence>
<dbReference type="AlphaFoldDB" id="A0A8S4NZS5"/>
<dbReference type="SMART" id="SM00321">
    <property type="entry name" value="WSC"/>
    <property type="match status" value="1"/>
</dbReference>
<gene>
    <name evidence="9" type="ORF">OFUS_LOCUS12042</name>
</gene>
<protein>
    <recommendedName>
        <fullName evidence="8">WSC domain-containing protein</fullName>
    </recommendedName>
</protein>
<evidence type="ECO:0000256" key="7">
    <source>
        <dbReference type="SAM" id="SignalP"/>
    </source>
</evidence>
<evidence type="ECO:0000256" key="6">
    <source>
        <dbReference type="ARBA" id="ARBA00023180"/>
    </source>
</evidence>
<dbReference type="InterPro" id="IPR051836">
    <property type="entry name" value="Kremen_rcpt"/>
</dbReference>
<evidence type="ECO:0000256" key="3">
    <source>
        <dbReference type="ARBA" id="ARBA00022729"/>
    </source>
</evidence>
<organism evidence="9 10">
    <name type="scientific">Owenia fusiformis</name>
    <name type="common">Polychaete worm</name>
    <dbReference type="NCBI Taxonomy" id="6347"/>
    <lineage>
        <taxon>Eukaryota</taxon>
        <taxon>Metazoa</taxon>
        <taxon>Spiralia</taxon>
        <taxon>Lophotrochozoa</taxon>
        <taxon>Annelida</taxon>
        <taxon>Polychaeta</taxon>
        <taxon>Sedentaria</taxon>
        <taxon>Canalipalpata</taxon>
        <taxon>Sabellida</taxon>
        <taxon>Oweniida</taxon>
        <taxon>Oweniidae</taxon>
        <taxon>Owenia</taxon>
    </lineage>
</organism>
<feature type="chain" id="PRO_5035815234" description="WSC domain-containing protein" evidence="7">
    <location>
        <begin position="24"/>
        <end position="169"/>
    </location>
</feature>
<evidence type="ECO:0000313" key="10">
    <source>
        <dbReference type="Proteomes" id="UP000749559"/>
    </source>
</evidence>
<comment type="caution">
    <text evidence="9">The sequence shown here is derived from an EMBL/GenBank/DDBJ whole genome shotgun (WGS) entry which is preliminary data.</text>
</comment>
<evidence type="ECO:0000256" key="5">
    <source>
        <dbReference type="ARBA" id="ARBA00023136"/>
    </source>
</evidence>
<accession>A0A8S4NZS5</accession>
<dbReference type="InterPro" id="IPR002889">
    <property type="entry name" value="WSC_carb-bd"/>
</dbReference>
<dbReference type="OrthoDB" id="6064659at2759"/>
<comment type="subcellular location">
    <subcellularLocation>
        <location evidence="1">Membrane</location>
        <topology evidence="1">Single-pass membrane protein</topology>
    </subcellularLocation>
</comment>
<dbReference type="PANTHER" id="PTHR24269:SF16">
    <property type="entry name" value="PROTEIN SLG1"/>
    <property type="match status" value="1"/>
</dbReference>
<dbReference type="EMBL" id="CAIIXF020000006">
    <property type="protein sequence ID" value="CAH1786078.1"/>
    <property type="molecule type" value="Genomic_DNA"/>
</dbReference>
<sequence length="169" mass="19164">MSGFVKCFTILTLLTIWTELGSTAKECDRQLMCKLRDINRMWKELEGMIQEVRLDLKTEVKSLTKEVLKLANKRKENAVYLGCFKDSTPRDLPLFHQLDSAMTVEKCNQMCRTKGYKYAGSQTGSQCFCGDEFGSYRRVPETSCASSCHGDFSKICGGSWTNSVYFVGK</sequence>
<keyword evidence="3 7" id="KW-0732">Signal</keyword>
<name>A0A8S4NZS5_OWEFU</name>
<dbReference type="Proteomes" id="UP000749559">
    <property type="component" value="Unassembled WGS sequence"/>
</dbReference>
<evidence type="ECO:0000256" key="4">
    <source>
        <dbReference type="ARBA" id="ARBA00022989"/>
    </source>
</evidence>
<feature type="domain" description="WSC" evidence="8">
    <location>
        <begin position="77"/>
        <end position="168"/>
    </location>
</feature>
<keyword evidence="10" id="KW-1185">Reference proteome</keyword>
<evidence type="ECO:0000256" key="2">
    <source>
        <dbReference type="ARBA" id="ARBA00022692"/>
    </source>
</evidence>
<keyword evidence="2" id="KW-0812">Transmembrane</keyword>
<keyword evidence="6" id="KW-0325">Glycoprotein</keyword>
<keyword evidence="4" id="KW-1133">Transmembrane helix</keyword>
<dbReference type="Pfam" id="PF01822">
    <property type="entry name" value="WSC"/>
    <property type="match status" value="1"/>
</dbReference>
<dbReference type="PANTHER" id="PTHR24269">
    <property type="entry name" value="KREMEN PROTEIN"/>
    <property type="match status" value="1"/>
</dbReference>
<feature type="signal peptide" evidence="7">
    <location>
        <begin position="1"/>
        <end position="23"/>
    </location>
</feature>
<reference evidence="9" key="1">
    <citation type="submission" date="2022-03" db="EMBL/GenBank/DDBJ databases">
        <authorList>
            <person name="Martin C."/>
        </authorList>
    </citation>
    <scope>NUCLEOTIDE SEQUENCE</scope>
</reference>
<evidence type="ECO:0000259" key="8">
    <source>
        <dbReference type="PROSITE" id="PS51212"/>
    </source>
</evidence>
<dbReference type="PROSITE" id="PS51212">
    <property type="entry name" value="WSC"/>
    <property type="match status" value="1"/>
</dbReference>